<proteinExistence type="predicted"/>
<organism evidence="2">
    <name type="scientific">marine sediment metagenome</name>
    <dbReference type="NCBI Taxonomy" id="412755"/>
    <lineage>
        <taxon>unclassified sequences</taxon>
        <taxon>metagenomes</taxon>
        <taxon>ecological metagenomes</taxon>
    </lineage>
</organism>
<dbReference type="AlphaFoldDB" id="X1Q8C9"/>
<dbReference type="InterPro" id="IPR047140">
    <property type="entry name" value="LabA"/>
</dbReference>
<feature type="non-terminal residue" evidence="2">
    <location>
        <position position="1"/>
    </location>
</feature>
<dbReference type="PANTHER" id="PTHR35458">
    <property type="entry name" value="SLR0755 PROTEIN"/>
    <property type="match status" value="1"/>
</dbReference>
<dbReference type="PANTHER" id="PTHR35458:SF8">
    <property type="entry name" value="SLR0650 PROTEIN"/>
    <property type="match status" value="1"/>
</dbReference>
<feature type="domain" description="NYN" evidence="1">
    <location>
        <begin position="2"/>
        <end position="169"/>
    </location>
</feature>
<dbReference type="Pfam" id="PF01936">
    <property type="entry name" value="NYN"/>
    <property type="match status" value="1"/>
</dbReference>
<reference evidence="2" key="1">
    <citation type="journal article" date="2014" name="Front. Microbiol.">
        <title>High frequency of phylogenetically diverse reductive dehalogenase-homologous genes in deep subseafloor sedimentary metagenomes.</title>
        <authorList>
            <person name="Kawai M."/>
            <person name="Futagami T."/>
            <person name="Toyoda A."/>
            <person name="Takaki Y."/>
            <person name="Nishi S."/>
            <person name="Hori S."/>
            <person name="Arai W."/>
            <person name="Tsubouchi T."/>
            <person name="Morono Y."/>
            <person name="Uchiyama I."/>
            <person name="Ito T."/>
            <person name="Fujiyama A."/>
            <person name="Inagaki F."/>
            <person name="Takami H."/>
        </authorList>
    </citation>
    <scope>NUCLEOTIDE SEQUENCE</scope>
    <source>
        <strain evidence="2">Expedition CK06-06</strain>
    </source>
</reference>
<name>X1Q8C9_9ZZZZ</name>
<evidence type="ECO:0000313" key="2">
    <source>
        <dbReference type="EMBL" id="GAI64757.1"/>
    </source>
</evidence>
<evidence type="ECO:0000259" key="1">
    <source>
        <dbReference type="Pfam" id="PF01936"/>
    </source>
</evidence>
<dbReference type="Gene3D" id="3.40.50.1010">
    <property type="entry name" value="5'-nuclease"/>
    <property type="match status" value="1"/>
</dbReference>
<accession>X1Q8C9</accession>
<sequence>SKMAIFIDGGYINRLSRDNFLIDNYSIDYKKFIKWISGTSTIFRAYYYDCLPYQSYKPTKKERERFSKKREFFFSLEKIPRFCVRQGKLAYRGKDNGGKPIFVQKQVDLLLGLDSGSLVSTRKFDEVAIVAGDSDFIPVVEFAKKEGVIVWLIHGPSGTYHKDLWQAADERKEITQDVLLCICS</sequence>
<dbReference type="EMBL" id="BARW01003221">
    <property type="protein sequence ID" value="GAI64757.1"/>
    <property type="molecule type" value="Genomic_DNA"/>
</dbReference>
<dbReference type="GO" id="GO:0004540">
    <property type="term" value="F:RNA nuclease activity"/>
    <property type="evidence" value="ECO:0007669"/>
    <property type="project" value="InterPro"/>
</dbReference>
<comment type="caution">
    <text evidence="2">The sequence shown here is derived from an EMBL/GenBank/DDBJ whole genome shotgun (WGS) entry which is preliminary data.</text>
</comment>
<gene>
    <name evidence="2" type="ORF">S12H4_08361</name>
</gene>
<protein>
    <recommendedName>
        <fullName evidence="1">NYN domain-containing protein</fullName>
    </recommendedName>
</protein>
<dbReference type="InterPro" id="IPR021139">
    <property type="entry name" value="NYN"/>
</dbReference>